<dbReference type="CDD" id="cd03467">
    <property type="entry name" value="Rieske"/>
    <property type="match status" value="1"/>
</dbReference>
<dbReference type="InterPro" id="IPR014349">
    <property type="entry name" value="Rieske_Fe-S_prot"/>
</dbReference>
<organism evidence="23 24">
    <name type="scientific">Saccharomonospora amisosensis</name>
    <dbReference type="NCBI Taxonomy" id="1128677"/>
    <lineage>
        <taxon>Bacteria</taxon>
        <taxon>Bacillati</taxon>
        <taxon>Actinomycetota</taxon>
        <taxon>Actinomycetes</taxon>
        <taxon>Pseudonocardiales</taxon>
        <taxon>Pseudonocardiaceae</taxon>
        <taxon>Saccharomonospora</taxon>
    </lineage>
</organism>
<keyword evidence="11" id="KW-0249">Electron transport</keyword>
<evidence type="ECO:0000256" key="7">
    <source>
        <dbReference type="ARBA" id="ARBA00022660"/>
    </source>
</evidence>
<accession>A0A7X5UU63</accession>
<keyword evidence="5" id="KW-0813">Transport</keyword>
<dbReference type="EMBL" id="JAAOYM010000001">
    <property type="protein sequence ID" value="NIJ13768.1"/>
    <property type="molecule type" value="Genomic_DNA"/>
</dbReference>
<name>A0A7X5UU63_9PSEU</name>
<evidence type="ECO:0000256" key="20">
    <source>
        <dbReference type="ARBA" id="ARBA00034078"/>
    </source>
</evidence>
<evidence type="ECO:0000256" key="5">
    <source>
        <dbReference type="ARBA" id="ARBA00022448"/>
    </source>
</evidence>
<evidence type="ECO:0000313" key="24">
    <source>
        <dbReference type="Proteomes" id="UP000545493"/>
    </source>
</evidence>
<keyword evidence="8 21" id="KW-0812">Transmembrane</keyword>
<evidence type="ECO:0000256" key="19">
    <source>
        <dbReference type="ARBA" id="ARBA00032409"/>
    </source>
</evidence>
<dbReference type="InterPro" id="IPR005805">
    <property type="entry name" value="Rieske_Fe-S_prot_C"/>
</dbReference>
<dbReference type="GO" id="GO:0051537">
    <property type="term" value="F:2 iron, 2 sulfur cluster binding"/>
    <property type="evidence" value="ECO:0007669"/>
    <property type="project" value="UniProtKB-KW"/>
</dbReference>
<evidence type="ECO:0000259" key="22">
    <source>
        <dbReference type="PROSITE" id="PS51296"/>
    </source>
</evidence>
<dbReference type="Pfam" id="PF00355">
    <property type="entry name" value="Rieske"/>
    <property type="match status" value="1"/>
</dbReference>
<dbReference type="Gene3D" id="2.102.10.10">
    <property type="entry name" value="Rieske [2Fe-2S] iron-sulphur domain"/>
    <property type="match status" value="1"/>
</dbReference>
<dbReference type="InterPro" id="IPR036922">
    <property type="entry name" value="Rieske_2Fe-2S_sf"/>
</dbReference>
<feature type="transmembrane region" description="Helical" evidence="21">
    <location>
        <begin position="88"/>
        <end position="107"/>
    </location>
</feature>
<dbReference type="Proteomes" id="UP000545493">
    <property type="component" value="Unassembled WGS sequence"/>
</dbReference>
<comment type="subcellular location">
    <subcellularLocation>
        <location evidence="2">Cell membrane</location>
        <topology evidence="2">Multi-pass membrane protein</topology>
    </subcellularLocation>
</comment>
<keyword evidence="14" id="KW-0408">Iron</keyword>
<evidence type="ECO:0000256" key="12">
    <source>
        <dbReference type="ARBA" id="ARBA00022989"/>
    </source>
</evidence>
<comment type="function">
    <text evidence="1">Iron-sulfur subunit of the cytochrome bc1 complex, an essential component of the respiratory electron transport chain required for ATP synthesis. The bc1 complex catalyzes the oxidation of menaquinol and the reduction of cytochrome c in the respiratory chain. The bc1 complex operates through a Q-cycle mechanism that couples electron transfer to generation of the proton gradient that drives ATP synthesis.</text>
</comment>
<dbReference type="GO" id="GO:0005886">
    <property type="term" value="C:plasma membrane"/>
    <property type="evidence" value="ECO:0007669"/>
    <property type="project" value="UniProtKB-SubCell"/>
</dbReference>
<dbReference type="Pfam" id="PF19297">
    <property type="entry name" value="QcrA_N"/>
    <property type="match status" value="1"/>
</dbReference>
<dbReference type="AlphaFoldDB" id="A0A7X5UU63"/>
<feature type="transmembrane region" description="Helical" evidence="21">
    <location>
        <begin position="46"/>
        <end position="68"/>
    </location>
</feature>
<keyword evidence="24" id="KW-1185">Reference proteome</keyword>
<evidence type="ECO:0000256" key="13">
    <source>
        <dbReference type="ARBA" id="ARBA00023002"/>
    </source>
</evidence>
<evidence type="ECO:0000256" key="2">
    <source>
        <dbReference type="ARBA" id="ARBA00004651"/>
    </source>
</evidence>
<proteinExistence type="inferred from homology"/>
<dbReference type="PANTHER" id="PTHR10134">
    <property type="entry name" value="CYTOCHROME B-C1 COMPLEX SUBUNIT RIESKE, MITOCHONDRIAL"/>
    <property type="match status" value="1"/>
</dbReference>
<keyword evidence="13" id="KW-0560">Oxidoreductase</keyword>
<keyword evidence="6" id="KW-1003">Cell membrane</keyword>
<dbReference type="PROSITE" id="PS51296">
    <property type="entry name" value="RIESKE"/>
    <property type="match status" value="1"/>
</dbReference>
<keyword evidence="12 21" id="KW-1133">Transmembrane helix</keyword>
<feature type="domain" description="Rieske" evidence="22">
    <location>
        <begin position="282"/>
        <end position="348"/>
    </location>
</feature>
<keyword evidence="7" id="KW-0679">Respiratory chain</keyword>
<dbReference type="InterPro" id="IPR017941">
    <property type="entry name" value="Rieske_2Fe-2S"/>
</dbReference>
<evidence type="ECO:0000256" key="18">
    <source>
        <dbReference type="ARBA" id="ARBA00029586"/>
    </source>
</evidence>
<comment type="cofactor">
    <cofactor evidence="20">
        <name>[2Fe-2S] cluster</name>
        <dbReference type="ChEBI" id="CHEBI:190135"/>
    </cofactor>
</comment>
<keyword evidence="16 21" id="KW-0472">Membrane</keyword>
<dbReference type="RefSeq" id="WP_167173792.1">
    <property type="nucleotide sequence ID" value="NZ_JAAOYM010000001.1"/>
</dbReference>
<evidence type="ECO:0000256" key="17">
    <source>
        <dbReference type="ARBA" id="ARBA00023157"/>
    </source>
</evidence>
<dbReference type="GO" id="GO:0046872">
    <property type="term" value="F:metal ion binding"/>
    <property type="evidence" value="ECO:0007669"/>
    <property type="project" value="UniProtKB-KW"/>
</dbReference>
<comment type="caution">
    <text evidence="23">The sequence shown here is derived from an EMBL/GenBank/DDBJ whole genome shotgun (WGS) entry which is preliminary data.</text>
</comment>
<evidence type="ECO:0000256" key="9">
    <source>
        <dbReference type="ARBA" id="ARBA00022714"/>
    </source>
</evidence>
<dbReference type="GO" id="GO:0016705">
    <property type="term" value="F:oxidoreductase activity, acting on paired donors, with incorporation or reduction of molecular oxygen"/>
    <property type="evidence" value="ECO:0007669"/>
    <property type="project" value="UniProtKB-ARBA"/>
</dbReference>
<evidence type="ECO:0000256" key="16">
    <source>
        <dbReference type="ARBA" id="ARBA00023136"/>
    </source>
</evidence>
<evidence type="ECO:0000256" key="21">
    <source>
        <dbReference type="SAM" id="Phobius"/>
    </source>
</evidence>
<keyword evidence="17" id="KW-1015">Disulfide bond</keyword>
<evidence type="ECO:0000256" key="4">
    <source>
        <dbReference type="ARBA" id="ARBA00015816"/>
    </source>
</evidence>
<gene>
    <name evidence="23" type="ORF">FHU38_004112</name>
</gene>
<evidence type="ECO:0000256" key="6">
    <source>
        <dbReference type="ARBA" id="ARBA00022475"/>
    </source>
</evidence>
<evidence type="ECO:0000256" key="8">
    <source>
        <dbReference type="ARBA" id="ARBA00022692"/>
    </source>
</evidence>
<protein>
    <recommendedName>
        <fullName evidence="4">Cytochrome bc1 complex Rieske iron-sulfur subunit</fullName>
    </recommendedName>
    <alternativeName>
        <fullName evidence="18">Cytochrome bc1 reductase complex subunit QcrA</fullName>
    </alternativeName>
    <alternativeName>
        <fullName evidence="19">Rieske iron-sulfur protein</fullName>
    </alternativeName>
</protein>
<evidence type="ECO:0000256" key="14">
    <source>
        <dbReference type="ARBA" id="ARBA00023004"/>
    </source>
</evidence>
<keyword evidence="15" id="KW-0411">Iron-sulfur</keyword>
<sequence>MADGQDERRSELLRQGAEADGVELVEYESRHRPGTSAERRARRPVLLFWALAAVTGAAAITHYIAWPWRYEPPEEPGHVLYRAYTPLLGLWLGLSLIGVFGALINYVRRVLPKETAVQQRHPTGPSSEEDQEVFVATVGDAADNVGVRRRSVFGRAMGIGAGVAGASVAVIGVGGFVESPWQPGPRRGEADTLWHTGWYPEDGEKVYLRTETTDPEQVELVRPGDIDPGGLVAVYPFRESERGNPQQLKEVLSRADNPATLFRFRPGERVEYRPDRAGMNYGDYYVFSRICTHLGCAVNLWEKRVNRLLCPCHQSQFDLNQHAKPIFGPATRPLPQLPIAVDESGFFYARGDFTGPVGPTFWELPK</sequence>
<evidence type="ECO:0000256" key="10">
    <source>
        <dbReference type="ARBA" id="ARBA00022723"/>
    </source>
</evidence>
<feature type="transmembrane region" description="Helical" evidence="21">
    <location>
        <begin position="156"/>
        <end position="177"/>
    </location>
</feature>
<evidence type="ECO:0000256" key="1">
    <source>
        <dbReference type="ARBA" id="ARBA00002494"/>
    </source>
</evidence>
<dbReference type="InterPro" id="IPR045603">
    <property type="entry name" value="QcrA_N"/>
</dbReference>
<evidence type="ECO:0000256" key="15">
    <source>
        <dbReference type="ARBA" id="ARBA00023014"/>
    </source>
</evidence>
<dbReference type="SUPFAM" id="SSF50022">
    <property type="entry name" value="ISP domain"/>
    <property type="match status" value="1"/>
</dbReference>
<evidence type="ECO:0000256" key="11">
    <source>
        <dbReference type="ARBA" id="ARBA00022982"/>
    </source>
</evidence>
<keyword evidence="10" id="KW-0479">Metal-binding</keyword>
<reference evidence="23 24" key="1">
    <citation type="submission" date="2020-03" db="EMBL/GenBank/DDBJ databases">
        <title>Sequencing the genomes of 1000 actinobacteria strains.</title>
        <authorList>
            <person name="Klenk H.-P."/>
        </authorList>
    </citation>
    <scope>NUCLEOTIDE SEQUENCE [LARGE SCALE GENOMIC DNA]</scope>
    <source>
        <strain evidence="23 24">DSM 45685</strain>
    </source>
</reference>
<evidence type="ECO:0000256" key="3">
    <source>
        <dbReference type="ARBA" id="ARBA00010651"/>
    </source>
</evidence>
<keyword evidence="9" id="KW-0001">2Fe-2S</keyword>
<comment type="similarity">
    <text evidence="3">Belongs to the Rieske iron-sulfur protein family.</text>
</comment>
<dbReference type="GO" id="GO:0004497">
    <property type="term" value="F:monooxygenase activity"/>
    <property type="evidence" value="ECO:0007669"/>
    <property type="project" value="UniProtKB-ARBA"/>
</dbReference>
<evidence type="ECO:0000313" key="23">
    <source>
        <dbReference type="EMBL" id="NIJ13768.1"/>
    </source>
</evidence>
<dbReference type="PRINTS" id="PR00162">
    <property type="entry name" value="RIESKE"/>
</dbReference>